<evidence type="ECO:0000313" key="9">
    <source>
        <dbReference type="EMBL" id="KAJ4396748.1"/>
    </source>
</evidence>
<evidence type="ECO:0000256" key="7">
    <source>
        <dbReference type="SAM" id="Phobius"/>
    </source>
</evidence>
<dbReference type="Pfam" id="PF20684">
    <property type="entry name" value="Fung_rhodopsin"/>
    <property type="match status" value="1"/>
</dbReference>
<dbReference type="AlphaFoldDB" id="A0A9W8Z2V3"/>
<feature type="transmembrane region" description="Helical" evidence="7">
    <location>
        <begin position="90"/>
        <end position="107"/>
    </location>
</feature>
<evidence type="ECO:0000256" key="5">
    <source>
        <dbReference type="ARBA" id="ARBA00038359"/>
    </source>
</evidence>
<proteinExistence type="inferred from homology"/>
<feature type="transmembrane region" description="Helical" evidence="7">
    <location>
        <begin position="128"/>
        <end position="149"/>
    </location>
</feature>
<keyword evidence="4 7" id="KW-0472">Membrane</keyword>
<accession>A0A9W8Z2V3</accession>
<feature type="transmembrane region" description="Helical" evidence="7">
    <location>
        <begin position="181"/>
        <end position="198"/>
    </location>
</feature>
<dbReference type="EMBL" id="JAPEVB010000001">
    <property type="protein sequence ID" value="KAJ4396748.1"/>
    <property type="molecule type" value="Genomic_DNA"/>
</dbReference>
<protein>
    <recommendedName>
        <fullName evidence="8">Rhodopsin domain-containing protein</fullName>
    </recommendedName>
</protein>
<feature type="transmembrane region" description="Helical" evidence="7">
    <location>
        <begin position="254"/>
        <end position="276"/>
    </location>
</feature>
<dbReference type="InterPro" id="IPR052337">
    <property type="entry name" value="SAT4-like"/>
</dbReference>
<comment type="caution">
    <text evidence="9">The sequence shown here is derived from an EMBL/GenBank/DDBJ whole genome shotgun (WGS) entry which is preliminary data.</text>
</comment>
<evidence type="ECO:0000256" key="1">
    <source>
        <dbReference type="ARBA" id="ARBA00004141"/>
    </source>
</evidence>
<feature type="transmembrane region" description="Helical" evidence="7">
    <location>
        <begin position="23"/>
        <end position="44"/>
    </location>
</feature>
<keyword evidence="2 7" id="KW-0812">Transmembrane</keyword>
<keyword evidence="3 7" id="KW-1133">Transmembrane helix</keyword>
<evidence type="ECO:0000259" key="8">
    <source>
        <dbReference type="Pfam" id="PF20684"/>
    </source>
</evidence>
<evidence type="ECO:0000256" key="6">
    <source>
        <dbReference type="SAM" id="MobiDB-lite"/>
    </source>
</evidence>
<comment type="subcellular location">
    <subcellularLocation>
        <location evidence="1">Membrane</location>
        <topology evidence="1">Multi-pass membrane protein</topology>
    </subcellularLocation>
</comment>
<evidence type="ECO:0000256" key="4">
    <source>
        <dbReference type="ARBA" id="ARBA00023136"/>
    </source>
</evidence>
<feature type="transmembrane region" description="Helical" evidence="7">
    <location>
        <begin position="56"/>
        <end position="78"/>
    </location>
</feature>
<feature type="transmembrane region" description="Helical" evidence="7">
    <location>
        <begin position="210"/>
        <end position="232"/>
    </location>
</feature>
<dbReference type="PANTHER" id="PTHR33048">
    <property type="entry name" value="PTH11-LIKE INTEGRAL MEMBRANE PROTEIN (AFU_ORTHOLOGUE AFUA_5G11245)"/>
    <property type="match status" value="1"/>
</dbReference>
<name>A0A9W8Z2V3_9PEZI</name>
<feature type="domain" description="Rhodopsin" evidence="8">
    <location>
        <begin position="40"/>
        <end position="277"/>
    </location>
</feature>
<reference evidence="9" key="1">
    <citation type="submission" date="2022-10" db="EMBL/GenBank/DDBJ databases">
        <title>Tapping the CABI collections for fungal endophytes: first genome assemblies for Collariella, Neodidymelliopsis, Ascochyta clinopodiicola, Didymella pomorum, Didymosphaeria variabile, Neocosmospora piperis and Neocucurbitaria cava.</title>
        <authorList>
            <person name="Hill R."/>
        </authorList>
    </citation>
    <scope>NUCLEOTIDE SEQUENCE</scope>
    <source>
        <strain evidence="9">IMI 355082</strain>
    </source>
</reference>
<evidence type="ECO:0000256" key="2">
    <source>
        <dbReference type="ARBA" id="ARBA00022692"/>
    </source>
</evidence>
<dbReference type="PANTHER" id="PTHR33048:SF147">
    <property type="entry name" value="INTEGRAL MEMBRANE PROTEIN"/>
    <property type="match status" value="1"/>
</dbReference>
<gene>
    <name evidence="9" type="ORF">N0V93_000970</name>
</gene>
<dbReference type="GO" id="GO:0016020">
    <property type="term" value="C:membrane"/>
    <property type="evidence" value="ECO:0007669"/>
    <property type="project" value="UniProtKB-SubCell"/>
</dbReference>
<evidence type="ECO:0000256" key="3">
    <source>
        <dbReference type="ARBA" id="ARBA00022989"/>
    </source>
</evidence>
<sequence length="382" mass="43796">MEPTMNFPRDDDDVVYYNPAGEIYTGLWILFAASTVFLGLRLWCKLTRRHGLWYDDYVLLTAYLVLMATDIIITVEYATGYAKGSWSDRMHILINTSSIGTVIGQAVSKTAFGVTLLRMVESKWQVGILWFCIISMDGIAFSKCIFQWAKLCGNDDYQQWYRIQGWCLDYTFDQDWKEVGNIYNIFMDFIFALFPWFITWRLNLKKAEKVALCITLSLGIVVAIITAVRTWWKDTPLMHVHDEWYMWRDAVSEIWYSAEVAGTIMVQCVPVLRPFVKDLHTSLTSRKLAATEPSKGSTWRGSTLIEKKEGSSLFSRDEESGQKSAGRFELAEIPEEIARAGAQKMGYSAEAYYSPSEVELGIQASHTQPLHANPPRRENWPL</sequence>
<organism evidence="9 10">
    <name type="scientific">Gnomoniopsis smithogilvyi</name>
    <dbReference type="NCBI Taxonomy" id="1191159"/>
    <lineage>
        <taxon>Eukaryota</taxon>
        <taxon>Fungi</taxon>
        <taxon>Dikarya</taxon>
        <taxon>Ascomycota</taxon>
        <taxon>Pezizomycotina</taxon>
        <taxon>Sordariomycetes</taxon>
        <taxon>Sordariomycetidae</taxon>
        <taxon>Diaporthales</taxon>
        <taxon>Gnomoniaceae</taxon>
        <taxon>Gnomoniopsis</taxon>
    </lineage>
</organism>
<comment type="similarity">
    <text evidence="5">Belongs to the SAT4 family.</text>
</comment>
<dbReference type="OrthoDB" id="5417887at2759"/>
<dbReference type="InterPro" id="IPR049326">
    <property type="entry name" value="Rhodopsin_dom_fungi"/>
</dbReference>
<dbReference type="Proteomes" id="UP001140453">
    <property type="component" value="Unassembled WGS sequence"/>
</dbReference>
<keyword evidence="10" id="KW-1185">Reference proteome</keyword>
<feature type="region of interest" description="Disordered" evidence="6">
    <location>
        <begin position="363"/>
        <end position="382"/>
    </location>
</feature>
<evidence type="ECO:0000313" key="10">
    <source>
        <dbReference type="Proteomes" id="UP001140453"/>
    </source>
</evidence>